<sequence length="848" mass="94866">MEGMIIFAGLFSAILTAFLIESYKTLNPDSGDAAVVLLSHISQQLAASANGSTWIPLSPPEFTPSASAVTCNALWFISLGLSLSCALVATFLEQWAREFLHRTEVHSTPLIRARIFSFLYFGLKRFHMHTVVEIIPLLLHLALLLFFSGLIAFLIPVNVGMAAIVAAILLVLAGAYSLLTIFPLRHFDSPYRTPLSGALWRAFQHCKIRWRCSNHSRIVEKSAPPTPVEENVMGAISRAAVEVSEDRTSRDEKALIWTVRTLSDEELEPFVEAIPDLLWGPDGPREAYSALFRNLINNADIMLHVRINAIYNSCDTGLLPPDALKRRRLICYRAIWAIITLLDSLDPSKIFLRSIASWASTPDPAEKDAEILECARSVQTLMQWRTFQNDKIILHQHTEYLDECKAATGGVGEVDLTPVMHFLNNLAHQRDYFVDFQGLDSPSNFTYDEHGKSSVHMIPVIAKDIHHVLMTTPYLIFSQYLRNASGLEALPYLFRATIDIIRPSRGTPAAVRYDLDATLEQMVSVLLKKYNTPEPGWMDSLMNELMLYWPPQETPKLPLHPALVGYLNGRLSNKAVLTSISRVQFHDEVWGAFAASLATQWDAVDSTPKDVLTALWRLLSLGFPLKPPRLPGLIEASAALQVDSVGPSVLAMLKTKYLRGVRDSADMSKFAEFTNMPTLPEEDSSVGDDSSSGLPLHLRVAESCILVFTEFLEHCTGPEPFPYQTAATLQYIDVATELSGIREMHQIRFSQAIRDLFNSPRCKELRTVALNSRLFDAYTDPLWVEGDLWLSNITARETLQTTLTRYVNETSADALADSDLVRIRDILSGIDFRPDAHADSSNLEIERR</sequence>
<dbReference type="Pfam" id="PF20153">
    <property type="entry name" value="DUF6535"/>
    <property type="match status" value="1"/>
</dbReference>
<feature type="domain" description="DUF6535" evidence="2">
    <location>
        <begin position="1"/>
        <end position="155"/>
    </location>
</feature>
<organism evidence="3 4">
    <name type="scientific">Mycena sanguinolenta</name>
    <dbReference type="NCBI Taxonomy" id="230812"/>
    <lineage>
        <taxon>Eukaryota</taxon>
        <taxon>Fungi</taxon>
        <taxon>Dikarya</taxon>
        <taxon>Basidiomycota</taxon>
        <taxon>Agaricomycotina</taxon>
        <taxon>Agaricomycetes</taxon>
        <taxon>Agaricomycetidae</taxon>
        <taxon>Agaricales</taxon>
        <taxon>Marasmiineae</taxon>
        <taxon>Mycenaceae</taxon>
        <taxon>Mycena</taxon>
    </lineage>
</organism>
<comment type="caution">
    <text evidence="3">The sequence shown here is derived from an EMBL/GenBank/DDBJ whole genome shotgun (WGS) entry which is preliminary data.</text>
</comment>
<name>A0A8H7D999_9AGAR</name>
<feature type="transmembrane region" description="Helical" evidence="1">
    <location>
        <begin position="161"/>
        <end position="182"/>
    </location>
</feature>
<dbReference type="EMBL" id="JACAZH010000007">
    <property type="protein sequence ID" value="KAF7364272.1"/>
    <property type="molecule type" value="Genomic_DNA"/>
</dbReference>
<feature type="transmembrane region" description="Helical" evidence="1">
    <location>
        <begin position="134"/>
        <end position="155"/>
    </location>
</feature>
<feature type="transmembrane region" description="Helical" evidence="1">
    <location>
        <begin position="73"/>
        <end position="92"/>
    </location>
</feature>
<dbReference type="Proteomes" id="UP000623467">
    <property type="component" value="Unassembled WGS sequence"/>
</dbReference>
<reference evidence="3" key="1">
    <citation type="submission" date="2020-05" db="EMBL/GenBank/DDBJ databases">
        <title>Mycena genomes resolve the evolution of fungal bioluminescence.</title>
        <authorList>
            <person name="Tsai I.J."/>
        </authorList>
    </citation>
    <scope>NUCLEOTIDE SEQUENCE</scope>
    <source>
        <strain evidence="3">160909Yilan</strain>
    </source>
</reference>
<keyword evidence="4" id="KW-1185">Reference proteome</keyword>
<protein>
    <recommendedName>
        <fullName evidence="2">DUF6535 domain-containing protein</fullName>
    </recommendedName>
</protein>
<accession>A0A8H7D999</accession>
<evidence type="ECO:0000313" key="4">
    <source>
        <dbReference type="Proteomes" id="UP000623467"/>
    </source>
</evidence>
<keyword evidence="1" id="KW-0472">Membrane</keyword>
<keyword evidence="1" id="KW-0812">Transmembrane</keyword>
<evidence type="ECO:0000313" key="3">
    <source>
        <dbReference type="EMBL" id="KAF7364272.1"/>
    </source>
</evidence>
<keyword evidence="1" id="KW-1133">Transmembrane helix</keyword>
<gene>
    <name evidence="3" type="ORF">MSAN_01087000</name>
</gene>
<evidence type="ECO:0000256" key="1">
    <source>
        <dbReference type="SAM" id="Phobius"/>
    </source>
</evidence>
<dbReference type="InterPro" id="IPR045338">
    <property type="entry name" value="DUF6535"/>
</dbReference>
<dbReference type="OrthoDB" id="3235960at2759"/>
<evidence type="ECO:0000259" key="2">
    <source>
        <dbReference type="Pfam" id="PF20153"/>
    </source>
</evidence>
<proteinExistence type="predicted"/>
<dbReference type="AlphaFoldDB" id="A0A8H7D999"/>